<keyword evidence="2" id="KW-1185">Reference proteome</keyword>
<sequence length="117" mass="12715">MWHDAKETSLSDASEGVRSAFDKLHSADRPEGLSDQEWMTQLTASMGATDSIYAYLALAEQNSRDSYVSGKSPDIIKMNLNGHIFTHAVKVLDISSSMVTCNVPMVPDIAPRAAPES</sequence>
<evidence type="ECO:0000313" key="1">
    <source>
        <dbReference type="EMBL" id="MET3611929.1"/>
    </source>
</evidence>
<dbReference type="EMBL" id="JBEPMB010000001">
    <property type="protein sequence ID" value="MET3611929.1"/>
    <property type="molecule type" value="Genomic_DNA"/>
</dbReference>
<gene>
    <name evidence="1" type="ORF">ABID16_000234</name>
</gene>
<accession>A0ABV2IW87</accession>
<reference evidence="1 2" key="1">
    <citation type="submission" date="2024-06" db="EMBL/GenBank/DDBJ databases">
        <title>Genomic Encyclopedia of Type Strains, Phase IV (KMG-IV): sequencing the most valuable type-strain genomes for metagenomic binning, comparative biology and taxonomic classification.</title>
        <authorList>
            <person name="Goeker M."/>
        </authorList>
    </citation>
    <scope>NUCLEOTIDE SEQUENCE [LARGE SCALE GENOMIC DNA]</scope>
    <source>
        <strain evidence="1 2">DSM 29780</strain>
    </source>
</reference>
<organism evidence="1 2">
    <name type="scientific">Rhizobium aquaticum</name>
    <dbReference type="NCBI Taxonomy" id="1549636"/>
    <lineage>
        <taxon>Bacteria</taxon>
        <taxon>Pseudomonadati</taxon>
        <taxon>Pseudomonadota</taxon>
        <taxon>Alphaproteobacteria</taxon>
        <taxon>Hyphomicrobiales</taxon>
        <taxon>Rhizobiaceae</taxon>
        <taxon>Rhizobium/Agrobacterium group</taxon>
        <taxon>Rhizobium</taxon>
    </lineage>
</organism>
<dbReference type="RefSeq" id="WP_354554440.1">
    <property type="nucleotide sequence ID" value="NZ_JBEPMB010000001.1"/>
</dbReference>
<protein>
    <submittedName>
        <fullName evidence="1">Uncharacterized protein</fullName>
    </submittedName>
</protein>
<name>A0ABV2IW87_9HYPH</name>
<proteinExistence type="predicted"/>
<dbReference type="Proteomes" id="UP001549047">
    <property type="component" value="Unassembled WGS sequence"/>
</dbReference>
<evidence type="ECO:0000313" key="2">
    <source>
        <dbReference type="Proteomes" id="UP001549047"/>
    </source>
</evidence>
<comment type="caution">
    <text evidence="1">The sequence shown here is derived from an EMBL/GenBank/DDBJ whole genome shotgun (WGS) entry which is preliminary data.</text>
</comment>